<keyword evidence="2" id="KW-1185">Reference proteome</keyword>
<dbReference type="EMBL" id="JAHRIN010011349">
    <property type="protein sequence ID" value="MEQ2195525.1"/>
    <property type="molecule type" value="Genomic_DNA"/>
</dbReference>
<dbReference type="Proteomes" id="UP001434883">
    <property type="component" value="Unassembled WGS sequence"/>
</dbReference>
<organism evidence="1 2">
    <name type="scientific">Xenoophorus captivus</name>
    <dbReference type="NCBI Taxonomy" id="1517983"/>
    <lineage>
        <taxon>Eukaryota</taxon>
        <taxon>Metazoa</taxon>
        <taxon>Chordata</taxon>
        <taxon>Craniata</taxon>
        <taxon>Vertebrata</taxon>
        <taxon>Euteleostomi</taxon>
        <taxon>Actinopterygii</taxon>
        <taxon>Neopterygii</taxon>
        <taxon>Teleostei</taxon>
        <taxon>Neoteleostei</taxon>
        <taxon>Acanthomorphata</taxon>
        <taxon>Ovalentaria</taxon>
        <taxon>Atherinomorphae</taxon>
        <taxon>Cyprinodontiformes</taxon>
        <taxon>Goodeidae</taxon>
        <taxon>Xenoophorus</taxon>
    </lineage>
</organism>
<protein>
    <submittedName>
        <fullName evidence="1">Uncharacterized protein</fullName>
    </submittedName>
</protein>
<proteinExistence type="predicted"/>
<reference evidence="1 2" key="1">
    <citation type="submission" date="2021-06" db="EMBL/GenBank/DDBJ databases">
        <authorList>
            <person name="Palmer J.M."/>
        </authorList>
    </citation>
    <scope>NUCLEOTIDE SEQUENCE [LARGE SCALE GENOMIC DNA]</scope>
    <source>
        <strain evidence="1 2">XC_2019</strain>
        <tissue evidence="1">Muscle</tissue>
    </source>
</reference>
<evidence type="ECO:0000313" key="2">
    <source>
        <dbReference type="Proteomes" id="UP001434883"/>
    </source>
</evidence>
<evidence type="ECO:0000313" key="1">
    <source>
        <dbReference type="EMBL" id="MEQ2195525.1"/>
    </source>
</evidence>
<accession>A0ABV0QI79</accession>
<gene>
    <name evidence="1" type="ORF">XENOCAPTIV_014190</name>
</gene>
<name>A0ABV0QI79_9TELE</name>
<sequence length="105" mass="11917">MIKGVLLSEVSGSFLCGPEHAQNNMGNVMSVDRQTSLSSYLLCHINSHLKPFNLSGYLCQSVFSLRLFLNPFRLCCVILGQWERRWACSRRKTTNPKRQHSTAAE</sequence>
<comment type="caution">
    <text evidence="1">The sequence shown here is derived from an EMBL/GenBank/DDBJ whole genome shotgun (WGS) entry which is preliminary data.</text>
</comment>